<dbReference type="EMBL" id="GBRH01264307">
    <property type="protein sequence ID" value="JAD33588.1"/>
    <property type="molecule type" value="Transcribed_RNA"/>
</dbReference>
<protein>
    <submittedName>
        <fullName evidence="1">Uncharacterized protein</fullName>
    </submittedName>
</protein>
<evidence type="ECO:0000313" key="1">
    <source>
        <dbReference type="EMBL" id="JAD33588.1"/>
    </source>
</evidence>
<reference evidence="1" key="2">
    <citation type="journal article" date="2015" name="Data Brief">
        <title>Shoot transcriptome of the giant reed, Arundo donax.</title>
        <authorList>
            <person name="Barrero R.A."/>
            <person name="Guerrero F.D."/>
            <person name="Moolhuijzen P."/>
            <person name="Goolsby J.A."/>
            <person name="Tidwell J."/>
            <person name="Bellgard S.E."/>
            <person name="Bellgard M.I."/>
        </authorList>
    </citation>
    <scope>NUCLEOTIDE SEQUENCE</scope>
    <source>
        <tissue evidence="1">Shoot tissue taken approximately 20 cm above the soil surface</tissue>
    </source>
</reference>
<reference evidence="1" key="1">
    <citation type="submission" date="2014-09" db="EMBL/GenBank/DDBJ databases">
        <authorList>
            <person name="Magalhaes I.L.F."/>
            <person name="Oliveira U."/>
            <person name="Santos F.R."/>
            <person name="Vidigal T.H.D.A."/>
            <person name="Brescovit A.D."/>
            <person name="Santos A.J."/>
        </authorList>
    </citation>
    <scope>NUCLEOTIDE SEQUENCE</scope>
    <source>
        <tissue evidence="1">Shoot tissue taken approximately 20 cm above the soil surface</tissue>
    </source>
</reference>
<sequence length="60" mass="6707">MKDAARQINGGIRVVSADNSWQFIKGVVVPLAKKGSLARWRPRWCGGDYHRSGQDHSEGR</sequence>
<organism evidence="1">
    <name type="scientific">Arundo donax</name>
    <name type="common">Giant reed</name>
    <name type="synonym">Donax arundinaceus</name>
    <dbReference type="NCBI Taxonomy" id="35708"/>
    <lineage>
        <taxon>Eukaryota</taxon>
        <taxon>Viridiplantae</taxon>
        <taxon>Streptophyta</taxon>
        <taxon>Embryophyta</taxon>
        <taxon>Tracheophyta</taxon>
        <taxon>Spermatophyta</taxon>
        <taxon>Magnoliopsida</taxon>
        <taxon>Liliopsida</taxon>
        <taxon>Poales</taxon>
        <taxon>Poaceae</taxon>
        <taxon>PACMAD clade</taxon>
        <taxon>Arundinoideae</taxon>
        <taxon>Arundineae</taxon>
        <taxon>Arundo</taxon>
    </lineage>
</organism>
<name>A0A0A8Z7H6_ARUDO</name>
<dbReference type="AlphaFoldDB" id="A0A0A8Z7H6"/>
<proteinExistence type="predicted"/>
<accession>A0A0A8Z7H6</accession>